<protein>
    <submittedName>
        <fullName evidence="2">Flp family type IVb pilin</fullName>
    </submittedName>
</protein>
<reference evidence="2 3" key="1">
    <citation type="submission" date="2020-04" db="EMBL/GenBank/DDBJ databases">
        <title>Molecular characterization of pseudomonads from Agaricus bisporus reveal novel blotch 2 pathogens in Western Europe.</title>
        <authorList>
            <person name="Taparia T."/>
            <person name="Krijger M."/>
            <person name="Haynes E."/>
            <person name="Elpinstone J.G."/>
            <person name="Noble R."/>
            <person name="Van Der Wolf J."/>
        </authorList>
    </citation>
    <scope>NUCLEOTIDE SEQUENCE [LARGE SCALE GENOMIC DNA]</scope>
    <source>
        <strain evidence="2 3">IPO3781</strain>
    </source>
</reference>
<keyword evidence="1" id="KW-0812">Transmembrane</keyword>
<evidence type="ECO:0000313" key="2">
    <source>
        <dbReference type="EMBL" id="NWE76581.1"/>
    </source>
</evidence>
<evidence type="ECO:0000313" key="3">
    <source>
        <dbReference type="Proteomes" id="UP000537188"/>
    </source>
</evidence>
<dbReference type="AlphaFoldDB" id="A0A7Y8FDA2"/>
<dbReference type="EMBL" id="JACARF010000016">
    <property type="protein sequence ID" value="NWE76581.1"/>
    <property type="molecule type" value="Genomic_DNA"/>
</dbReference>
<comment type="caution">
    <text evidence="2">The sequence shown here is derived from an EMBL/GenBank/DDBJ whole genome shotgun (WGS) entry which is preliminary data.</text>
</comment>
<dbReference type="Pfam" id="PF04964">
    <property type="entry name" value="Flp_Fap"/>
    <property type="match status" value="1"/>
</dbReference>
<proteinExistence type="predicted"/>
<gene>
    <name evidence="2" type="ORF">HX828_13515</name>
</gene>
<organism evidence="2 3">
    <name type="scientific">Pseudomonas yamanorum</name>
    <dbReference type="NCBI Taxonomy" id="515393"/>
    <lineage>
        <taxon>Bacteria</taxon>
        <taxon>Pseudomonadati</taxon>
        <taxon>Pseudomonadota</taxon>
        <taxon>Gammaproteobacteria</taxon>
        <taxon>Pseudomonadales</taxon>
        <taxon>Pseudomonadaceae</taxon>
        <taxon>Pseudomonas</taxon>
    </lineage>
</organism>
<accession>A0A7Y8FDA2</accession>
<dbReference type="InterPro" id="IPR007047">
    <property type="entry name" value="Flp_Fap"/>
</dbReference>
<dbReference type="Proteomes" id="UP000537188">
    <property type="component" value="Unassembled WGS sequence"/>
</dbReference>
<feature type="transmembrane region" description="Helical" evidence="1">
    <location>
        <begin position="28"/>
        <end position="46"/>
    </location>
</feature>
<evidence type="ECO:0000256" key="1">
    <source>
        <dbReference type="SAM" id="Phobius"/>
    </source>
</evidence>
<dbReference type="RefSeq" id="WP_177041468.1">
    <property type="nucleotide sequence ID" value="NZ_JACARE010000003.1"/>
</dbReference>
<name>A0A7Y8FDA2_9PSED</name>
<keyword evidence="1" id="KW-0472">Membrane</keyword>
<keyword evidence="1" id="KW-1133">Transmembrane helix</keyword>
<sequence length="63" mass="6869">MFLDLVRMGFIKVQIFFYSREGASGIEYALVAAMVAIGLAAFVTPIRNAVTSVFTQIQGSIHT</sequence>